<comment type="caution">
    <text evidence="2">The sequence shown here is derived from an EMBL/GenBank/DDBJ whole genome shotgun (WGS) entry which is preliminary data.</text>
</comment>
<protein>
    <submittedName>
        <fullName evidence="2">Uncharacterized protein</fullName>
    </submittedName>
</protein>
<evidence type="ECO:0000313" key="2">
    <source>
        <dbReference type="EMBL" id="RDH86435.1"/>
    </source>
</evidence>
<dbReference type="EMBL" id="QFXD01000291">
    <property type="protein sequence ID" value="RDH86435.1"/>
    <property type="molecule type" value="Genomic_DNA"/>
</dbReference>
<feature type="compositionally biased region" description="Basic and acidic residues" evidence="1">
    <location>
        <begin position="67"/>
        <end position="76"/>
    </location>
</feature>
<gene>
    <name evidence="2" type="ORF">DIZ79_16455</name>
</gene>
<feature type="region of interest" description="Disordered" evidence="1">
    <location>
        <begin position="82"/>
        <end position="101"/>
    </location>
</feature>
<name>A0A370DNF1_9GAMM</name>
<evidence type="ECO:0000256" key="1">
    <source>
        <dbReference type="SAM" id="MobiDB-lite"/>
    </source>
</evidence>
<sequence length="127" mass="13357">MTLLRITRHQIWPNPEAAPEPFSGTITVVSAAGSSDAPAREDTTESHTDSGESGDAPPTATLSSASADEKAKDQKEFDVGTLEASMDQPCPFKGADPGEQKDAGEQFLTWLRAGLASGDIIINDVRA</sequence>
<organism evidence="2 3">
    <name type="scientific">endosymbiont of Lamellibrachia luymesi</name>
    <dbReference type="NCBI Taxonomy" id="2200907"/>
    <lineage>
        <taxon>Bacteria</taxon>
        <taxon>Pseudomonadati</taxon>
        <taxon>Pseudomonadota</taxon>
        <taxon>Gammaproteobacteria</taxon>
        <taxon>sulfur-oxidizing symbionts</taxon>
    </lineage>
</organism>
<accession>A0A370DNF1</accession>
<proteinExistence type="predicted"/>
<reference evidence="2 3" key="1">
    <citation type="journal article" date="2018" name="ISME J.">
        <title>Endosymbiont genomes yield clues of tubeworm success.</title>
        <authorList>
            <person name="Li Y."/>
            <person name="Liles M.R."/>
            <person name="Halanych K.M."/>
        </authorList>
    </citation>
    <scope>NUCLEOTIDE SEQUENCE [LARGE SCALE GENOMIC DNA]</scope>
    <source>
        <strain evidence="2">A1422</strain>
    </source>
</reference>
<feature type="region of interest" description="Disordered" evidence="1">
    <location>
        <begin position="12"/>
        <end position="76"/>
    </location>
</feature>
<evidence type="ECO:0000313" key="3">
    <source>
        <dbReference type="Proteomes" id="UP000255508"/>
    </source>
</evidence>
<dbReference type="AlphaFoldDB" id="A0A370DNF1"/>
<feature type="compositionally biased region" description="Basic and acidic residues" evidence="1">
    <location>
        <begin position="38"/>
        <end position="50"/>
    </location>
</feature>
<dbReference type="Proteomes" id="UP000255508">
    <property type="component" value="Unassembled WGS sequence"/>
</dbReference>
<feature type="compositionally biased region" description="Low complexity" evidence="1">
    <location>
        <begin position="56"/>
        <end position="66"/>
    </location>
</feature>